<evidence type="ECO:0000256" key="1">
    <source>
        <dbReference type="SAM" id="SignalP"/>
    </source>
</evidence>
<dbReference type="RefSeq" id="WP_194748267.1">
    <property type="nucleotide sequence ID" value="NZ_JBHTJW010000002.1"/>
</dbReference>
<keyword evidence="1" id="KW-0732">Signal</keyword>
<organism evidence="2 3">
    <name type="scientific">Methylophilus glucosoxydans</name>
    <dbReference type="NCBI Taxonomy" id="752553"/>
    <lineage>
        <taxon>Bacteria</taxon>
        <taxon>Pseudomonadati</taxon>
        <taxon>Pseudomonadota</taxon>
        <taxon>Betaproteobacteria</taxon>
        <taxon>Nitrosomonadales</taxon>
        <taxon>Methylophilaceae</taxon>
        <taxon>Methylophilus</taxon>
    </lineage>
</organism>
<dbReference type="Proteomes" id="UP001597106">
    <property type="component" value="Unassembled WGS sequence"/>
</dbReference>
<gene>
    <name evidence="2" type="ORF">ACFQ1T_07505</name>
</gene>
<sequence>MKVFKLILTLALASIAAVSAQAQDNWSVGVVVGNPYPPAYYAPPAVVYAPPPVVIYPHPQSRYYYSPPAVTYSAPVPPPGPGFIQFSYGNGGYGGYNYGPRNYYGGGWGRGHHHHHHHDD</sequence>
<comment type="caution">
    <text evidence="2">The sequence shown here is derived from an EMBL/GenBank/DDBJ whole genome shotgun (WGS) entry which is preliminary data.</text>
</comment>
<accession>A0ABW3GLU8</accession>
<evidence type="ECO:0000313" key="3">
    <source>
        <dbReference type="Proteomes" id="UP001597106"/>
    </source>
</evidence>
<proteinExistence type="predicted"/>
<evidence type="ECO:0000313" key="2">
    <source>
        <dbReference type="EMBL" id="MFD0929624.1"/>
    </source>
</evidence>
<evidence type="ECO:0008006" key="4">
    <source>
        <dbReference type="Google" id="ProtNLM"/>
    </source>
</evidence>
<reference evidence="3" key="1">
    <citation type="journal article" date="2019" name="Int. J. Syst. Evol. Microbiol.">
        <title>The Global Catalogue of Microorganisms (GCM) 10K type strain sequencing project: providing services to taxonomists for standard genome sequencing and annotation.</title>
        <authorList>
            <consortium name="The Broad Institute Genomics Platform"/>
            <consortium name="The Broad Institute Genome Sequencing Center for Infectious Disease"/>
            <person name="Wu L."/>
            <person name="Ma J."/>
        </authorList>
    </citation>
    <scope>NUCLEOTIDE SEQUENCE [LARGE SCALE GENOMIC DNA]</scope>
    <source>
        <strain evidence="3">CCUG 59685</strain>
    </source>
</reference>
<feature type="chain" id="PRO_5046754195" description="Glutelin" evidence="1">
    <location>
        <begin position="23"/>
        <end position="120"/>
    </location>
</feature>
<name>A0ABW3GLU8_9PROT</name>
<protein>
    <recommendedName>
        <fullName evidence="4">Glutelin</fullName>
    </recommendedName>
</protein>
<feature type="signal peptide" evidence="1">
    <location>
        <begin position="1"/>
        <end position="22"/>
    </location>
</feature>
<keyword evidence="3" id="KW-1185">Reference proteome</keyword>
<dbReference type="EMBL" id="JBHTJW010000002">
    <property type="protein sequence ID" value="MFD0929624.1"/>
    <property type="molecule type" value="Genomic_DNA"/>
</dbReference>